<dbReference type="OrthoDB" id="1883104at2759"/>
<dbReference type="Proteomes" id="UP000663760">
    <property type="component" value="Chromosome 13"/>
</dbReference>
<evidence type="ECO:0000256" key="1">
    <source>
        <dbReference type="SAM" id="Phobius"/>
    </source>
</evidence>
<dbReference type="EMBL" id="LR746276">
    <property type="protein sequence ID" value="CAA7406488.1"/>
    <property type="molecule type" value="Genomic_DNA"/>
</dbReference>
<dbReference type="PANTHER" id="PTHR34462">
    <property type="entry name" value="OS05G0587400 PROTEIN"/>
    <property type="match status" value="1"/>
</dbReference>
<proteinExistence type="predicted"/>
<reference evidence="2" key="1">
    <citation type="submission" date="2020-02" db="EMBL/GenBank/DDBJ databases">
        <authorList>
            <person name="Scholz U."/>
            <person name="Mascher M."/>
            <person name="Fiebig A."/>
        </authorList>
    </citation>
    <scope>NUCLEOTIDE SEQUENCE</scope>
</reference>
<evidence type="ECO:0000313" key="3">
    <source>
        <dbReference type="Proteomes" id="UP000663760"/>
    </source>
</evidence>
<keyword evidence="3" id="KW-1185">Reference proteome</keyword>
<keyword evidence="1" id="KW-1133">Transmembrane helix</keyword>
<keyword evidence="1" id="KW-0812">Transmembrane</keyword>
<protein>
    <submittedName>
        <fullName evidence="2">Uncharacterized protein</fullName>
    </submittedName>
</protein>
<gene>
    <name evidence="2" type="ORF">SI8410_13017166</name>
</gene>
<keyword evidence="1" id="KW-0472">Membrane</keyword>
<dbReference type="PANTHER" id="PTHR34462:SF1">
    <property type="entry name" value="OS05G0587400 PROTEIN"/>
    <property type="match status" value="1"/>
</dbReference>
<organism evidence="2 3">
    <name type="scientific">Spirodela intermedia</name>
    <name type="common">Intermediate duckweed</name>
    <dbReference type="NCBI Taxonomy" id="51605"/>
    <lineage>
        <taxon>Eukaryota</taxon>
        <taxon>Viridiplantae</taxon>
        <taxon>Streptophyta</taxon>
        <taxon>Embryophyta</taxon>
        <taxon>Tracheophyta</taxon>
        <taxon>Spermatophyta</taxon>
        <taxon>Magnoliopsida</taxon>
        <taxon>Liliopsida</taxon>
        <taxon>Araceae</taxon>
        <taxon>Lemnoideae</taxon>
        <taxon>Spirodela</taxon>
    </lineage>
</organism>
<name>A0A7I8LB27_SPIIN</name>
<feature type="transmembrane region" description="Helical" evidence="1">
    <location>
        <begin position="23"/>
        <end position="43"/>
    </location>
</feature>
<dbReference type="AlphaFoldDB" id="A0A7I8LB27"/>
<evidence type="ECO:0000313" key="2">
    <source>
        <dbReference type="EMBL" id="CAA7406488.1"/>
    </source>
</evidence>
<accession>A0A7I8LB27</accession>
<sequence length="348" mass="38682">MKSKTSCTIQRSHKLKQAQVDGANWMLIMGGALLSTLSIRLGWKLKQIFDTKRPNKTENAKMMGKRRSESCHFPSNSYYFGHCEDNSYHYHSGMSEGRMDMKRTASSPILKEGDPDLPLVAVSVNEATKDSAGMMWASSPERLELPRKAFHHSNTSDSPCVSESGSDIFSKREVIHKLRQQLKRRDEMILDMQAQITDLHRSLGAQAAQSAHLQAQLDCANRDLLGSEREIQQLRKAIADQCVAGEGSPEKAVGSQSWPANAVNGRANGYANGYTEGGTHGLETSCAGTEKGRDSQRIEMLKMEVGELKEVIEGKEFLLQSYKEQKAELSTKVKELQLRLSSHVPSIL</sequence>